<evidence type="ECO:0000256" key="4">
    <source>
        <dbReference type="ARBA" id="ARBA00022801"/>
    </source>
</evidence>
<dbReference type="InterPro" id="IPR011055">
    <property type="entry name" value="Dup_hybrid_motif"/>
</dbReference>
<keyword evidence="2" id="KW-0645">Protease</keyword>
<comment type="caution">
    <text evidence="9">The sequence shown here is derived from an EMBL/GenBank/DDBJ whole genome shotgun (WGS) entry which is preliminary data.</text>
</comment>
<gene>
    <name evidence="9" type="ORF">AWB77_05619</name>
</gene>
<dbReference type="AlphaFoldDB" id="A0A158DQ12"/>
<dbReference type="EMBL" id="FCNX02000017">
    <property type="protein sequence ID" value="SAK96500.1"/>
    <property type="molecule type" value="Genomic_DNA"/>
</dbReference>
<dbReference type="STRING" id="1777138.AWB77_05619"/>
<evidence type="ECO:0000256" key="5">
    <source>
        <dbReference type="ARBA" id="ARBA00022833"/>
    </source>
</evidence>
<dbReference type="GO" id="GO:0046872">
    <property type="term" value="F:metal ion binding"/>
    <property type="evidence" value="ECO:0007669"/>
    <property type="project" value="UniProtKB-KW"/>
</dbReference>
<keyword evidence="3" id="KW-0479">Metal-binding</keyword>
<reference evidence="9" key="1">
    <citation type="submission" date="2016-01" db="EMBL/GenBank/DDBJ databases">
        <authorList>
            <person name="Peeters C."/>
        </authorList>
    </citation>
    <scope>NUCLEOTIDE SEQUENCE</scope>
    <source>
        <strain evidence="9">LMG 29320</strain>
    </source>
</reference>
<dbReference type="Proteomes" id="UP000054903">
    <property type="component" value="Unassembled WGS sequence"/>
</dbReference>
<evidence type="ECO:0000256" key="2">
    <source>
        <dbReference type="ARBA" id="ARBA00022670"/>
    </source>
</evidence>
<accession>A0A158DQ12</accession>
<comment type="cofactor">
    <cofactor evidence="1">
        <name>Zn(2+)</name>
        <dbReference type="ChEBI" id="CHEBI:29105"/>
    </cofactor>
</comment>
<keyword evidence="6" id="KW-0482">Metalloprotease</keyword>
<dbReference type="SUPFAM" id="SSF51261">
    <property type="entry name" value="Duplicated hybrid motif"/>
    <property type="match status" value="1"/>
</dbReference>
<dbReference type="RefSeq" id="WP_061137666.1">
    <property type="nucleotide sequence ID" value="NZ_FCNX02000017.1"/>
</dbReference>
<keyword evidence="4" id="KW-0378">Hydrolase</keyword>
<name>A0A158DQ12_9BURK</name>
<dbReference type="CDD" id="cd12797">
    <property type="entry name" value="M23_peptidase"/>
    <property type="match status" value="1"/>
</dbReference>
<evidence type="ECO:0000259" key="8">
    <source>
        <dbReference type="Pfam" id="PF01551"/>
    </source>
</evidence>
<dbReference type="InterPro" id="IPR016047">
    <property type="entry name" value="M23ase_b-sheet_dom"/>
</dbReference>
<dbReference type="OrthoDB" id="9815245at2"/>
<dbReference type="InterPro" id="IPR050570">
    <property type="entry name" value="Cell_wall_metabolism_enzyme"/>
</dbReference>
<evidence type="ECO:0000256" key="1">
    <source>
        <dbReference type="ARBA" id="ARBA00001947"/>
    </source>
</evidence>
<protein>
    <submittedName>
        <fullName evidence="9">Peptidase M23B</fullName>
    </submittedName>
</protein>
<dbReference type="GO" id="GO:0006508">
    <property type="term" value="P:proteolysis"/>
    <property type="evidence" value="ECO:0007669"/>
    <property type="project" value="UniProtKB-KW"/>
</dbReference>
<evidence type="ECO:0000313" key="10">
    <source>
        <dbReference type="Proteomes" id="UP000054903"/>
    </source>
</evidence>
<dbReference type="Gene3D" id="2.70.70.10">
    <property type="entry name" value="Glucose Permease (Domain IIA)"/>
    <property type="match status" value="1"/>
</dbReference>
<feature type="region of interest" description="Disordered" evidence="7">
    <location>
        <begin position="106"/>
        <end position="148"/>
    </location>
</feature>
<dbReference type="PANTHER" id="PTHR21666:SF288">
    <property type="entry name" value="CELL DIVISION PROTEIN YTFB"/>
    <property type="match status" value="1"/>
</dbReference>
<dbReference type="Pfam" id="PF01551">
    <property type="entry name" value="Peptidase_M23"/>
    <property type="match status" value="1"/>
</dbReference>
<evidence type="ECO:0000256" key="6">
    <source>
        <dbReference type="ARBA" id="ARBA00023049"/>
    </source>
</evidence>
<sequence>MDWYNSHPKNDLYIVMQRGALRGIVRTACAAVVLSLAAGLALGHYGTQTLHVHPEPATTSAVLSPAPADATGDIARLEAANASLDARVGQLAAQLNSLSAFDQRLRKQSPRATATSAVTAERTAYSNAAGGPELPPRSCRTSDTRSDARVARGELDCLSSTLAALERGVAQREAAWEAFPGRRPIGLGRTSSSFGNRRDPFTQHMSFHPGIDLVAPTGTPVLATAAGRVIHAGPMPGYGNTVEIDHGNGFITRYAHASKINVHVGQQVQPGATIAEVGSTGRSTGPHLHFEVRVAGKPVDPADYLALFASASDA</sequence>
<dbReference type="PANTHER" id="PTHR21666">
    <property type="entry name" value="PEPTIDASE-RELATED"/>
    <property type="match status" value="1"/>
</dbReference>
<dbReference type="GO" id="GO:0004222">
    <property type="term" value="F:metalloendopeptidase activity"/>
    <property type="evidence" value="ECO:0007669"/>
    <property type="project" value="TreeGrafter"/>
</dbReference>
<evidence type="ECO:0000256" key="3">
    <source>
        <dbReference type="ARBA" id="ARBA00022723"/>
    </source>
</evidence>
<evidence type="ECO:0000313" key="9">
    <source>
        <dbReference type="EMBL" id="SAK96500.1"/>
    </source>
</evidence>
<evidence type="ECO:0000256" key="7">
    <source>
        <dbReference type="SAM" id="MobiDB-lite"/>
    </source>
</evidence>
<organism evidence="9 10">
    <name type="scientific">Caballeronia fortuita</name>
    <dbReference type="NCBI Taxonomy" id="1777138"/>
    <lineage>
        <taxon>Bacteria</taxon>
        <taxon>Pseudomonadati</taxon>
        <taxon>Pseudomonadota</taxon>
        <taxon>Betaproteobacteria</taxon>
        <taxon>Burkholderiales</taxon>
        <taxon>Burkholderiaceae</taxon>
        <taxon>Caballeronia</taxon>
    </lineage>
</organism>
<proteinExistence type="predicted"/>
<keyword evidence="5" id="KW-0862">Zinc</keyword>
<dbReference type="FunFam" id="2.70.70.10:FF:000006">
    <property type="entry name" value="M23 family peptidase"/>
    <property type="match status" value="1"/>
</dbReference>
<keyword evidence="10" id="KW-1185">Reference proteome</keyword>
<feature type="domain" description="M23ase beta-sheet core" evidence="8">
    <location>
        <begin position="207"/>
        <end position="301"/>
    </location>
</feature>